<accession>A0A9W6X7Y1</accession>
<feature type="compositionally biased region" description="Low complexity" evidence="1">
    <location>
        <begin position="11"/>
        <end position="21"/>
    </location>
</feature>
<name>A0A9W6X7Y1_9STRA</name>
<dbReference type="OrthoDB" id="95705at2759"/>
<proteinExistence type="predicted"/>
<keyword evidence="3" id="KW-1185">Reference proteome</keyword>
<evidence type="ECO:0000313" key="2">
    <source>
        <dbReference type="EMBL" id="GMF33308.1"/>
    </source>
</evidence>
<protein>
    <submittedName>
        <fullName evidence="2">Unnamed protein product</fullName>
    </submittedName>
</protein>
<feature type="compositionally biased region" description="Polar residues" evidence="1">
    <location>
        <begin position="54"/>
        <end position="68"/>
    </location>
</feature>
<organism evidence="2 3">
    <name type="scientific">Phytophthora fragariaefolia</name>
    <dbReference type="NCBI Taxonomy" id="1490495"/>
    <lineage>
        <taxon>Eukaryota</taxon>
        <taxon>Sar</taxon>
        <taxon>Stramenopiles</taxon>
        <taxon>Oomycota</taxon>
        <taxon>Peronosporomycetes</taxon>
        <taxon>Peronosporales</taxon>
        <taxon>Peronosporaceae</taxon>
        <taxon>Phytophthora</taxon>
    </lineage>
</organism>
<dbReference type="AlphaFoldDB" id="A0A9W6X7Y1"/>
<evidence type="ECO:0000313" key="3">
    <source>
        <dbReference type="Proteomes" id="UP001165121"/>
    </source>
</evidence>
<evidence type="ECO:0000256" key="1">
    <source>
        <dbReference type="SAM" id="MobiDB-lite"/>
    </source>
</evidence>
<sequence length="156" mass="16049">MLNRLRSQELATAAPTSPTASQKTGPGFGGKSRLPGAAPSVPEEEALREYRLASASNASNESPMPVDPTTQFKVARAVGRAAATLLAEMPAAEFAGAFRVMEVATNIVRERQAEAAARHAATSEEGESENATDVDAALGVGGASAASVDIPWARSL</sequence>
<gene>
    <name evidence="2" type="ORF">Pfra01_000821800</name>
</gene>
<comment type="caution">
    <text evidence="2">The sequence shown here is derived from an EMBL/GenBank/DDBJ whole genome shotgun (WGS) entry which is preliminary data.</text>
</comment>
<reference evidence="2" key="1">
    <citation type="submission" date="2023-04" db="EMBL/GenBank/DDBJ databases">
        <title>Phytophthora fragariaefolia NBRC 109709.</title>
        <authorList>
            <person name="Ichikawa N."/>
            <person name="Sato H."/>
            <person name="Tonouchi N."/>
        </authorList>
    </citation>
    <scope>NUCLEOTIDE SEQUENCE</scope>
    <source>
        <strain evidence="2">NBRC 109709</strain>
    </source>
</reference>
<dbReference type="Proteomes" id="UP001165121">
    <property type="component" value="Unassembled WGS sequence"/>
</dbReference>
<dbReference type="EMBL" id="BSXT01000733">
    <property type="protein sequence ID" value="GMF33308.1"/>
    <property type="molecule type" value="Genomic_DNA"/>
</dbReference>
<feature type="region of interest" description="Disordered" evidence="1">
    <location>
        <begin position="1"/>
        <end position="68"/>
    </location>
</feature>
<feature type="region of interest" description="Disordered" evidence="1">
    <location>
        <begin position="115"/>
        <end position="135"/>
    </location>
</feature>